<dbReference type="AlphaFoldDB" id="A0A9P7AGY7"/>
<dbReference type="GeneID" id="64605782"/>
<accession>A0A9P7AGY7</accession>
<dbReference type="OrthoDB" id="2615814at2759"/>
<keyword evidence="2" id="KW-1185">Reference proteome</keyword>
<sequence>MSFLAASENTMAFELWPAPMKKEIQRLQGDYDYASWELFPSSLRDMADWADVYQDPERKDKSRDRILIYKHIPDGEPGTVYPVALRLQGLLREFRVERFGNWTGQEADVTRAVQHVTISSGGHAKAWEATIDSLNLACEYVSRRLHLPMQGIPQKKELYLQRRAFIKRDKPRGSKTPALSATQDPEGKYLRIQEHWSAVRPLTIADLTSAGKILPMDAVLLTEGDFVDVGAELDFVLSRQRNKGTTLKCFLTCTHIVRMIPAGYVEKMKLVSFR</sequence>
<proteinExistence type="predicted"/>
<name>A0A9P7AGY7_9AGAM</name>
<evidence type="ECO:0000313" key="2">
    <source>
        <dbReference type="Proteomes" id="UP000719766"/>
    </source>
</evidence>
<dbReference type="Proteomes" id="UP000719766">
    <property type="component" value="Unassembled WGS sequence"/>
</dbReference>
<gene>
    <name evidence="1" type="ORF">HD556DRAFT_912938</name>
</gene>
<reference evidence="1" key="1">
    <citation type="journal article" date="2020" name="New Phytol.">
        <title>Comparative genomics reveals dynamic genome evolution in host specialist ectomycorrhizal fungi.</title>
        <authorList>
            <person name="Lofgren L.A."/>
            <person name="Nguyen N.H."/>
            <person name="Vilgalys R."/>
            <person name="Ruytinx J."/>
            <person name="Liao H.L."/>
            <person name="Branco S."/>
            <person name="Kuo A."/>
            <person name="LaButti K."/>
            <person name="Lipzen A."/>
            <person name="Andreopoulos W."/>
            <person name="Pangilinan J."/>
            <person name="Riley R."/>
            <person name="Hundley H."/>
            <person name="Na H."/>
            <person name="Barry K."/>
            <person name="Grigoriev I.V."/>
            <person name="Stajich J.E."/>
            <person name="Kennedy P.G."/>
        </authorList>
    </citation>
    <scope>NUCLEOTIDE SEQUENCE</scope>
    <source>
        <strain evidence="1">S12</strain>
    </source>
</reference>
<dbReference type="EMBL" id="JABBWE010000071">
    <property type="protein sequence ID" value="KAG1788108.1"/>
    <property type="molecule type" value="Genomic_DNA"/>
</dbReference>
<organism evidence="1 2">
    <name type="scientific">Suillus plorans</name>
    <dbReference type="NCBI Taxonomy" id="116603"/>
    <lineage>
        <taxon>Eukaryota</taxon>
        <taxon>Fungi</taxon>
        <taxon>Dikarya</taxon>
        <taxon>Basidiomycota</taxon>
        <taxon>Agaricomycotina</taxon>
        <taxon>Agaricomycetes</taxon>
        <taxon>Agaricomycetidae</taxon>
        <taxon>Boletales</taxon>
        <taxon>Suillineae</taxon>
        <taxon>Suillaceae</taxon>
        <taxon>Suillus</taxon>
    </lineage>
</organism>
<protein>
    <submittedName>
        <fullName evidence="1">Uncharacterized protein</fullName>
    </submittedName>
</protein>
<dbReference type="RefSeq" id="XP_041155385.1">
    <property type="nucleotide sequence ID" value="XM_041312018.1"/>
</dbReference>
<evidence type="ECO:0000313" key="1">
    <source>
        <dbReference type="EMBL" id="KAG1788108.1"/>
    </source>
</evidence>
<comment type="caution">
    <text evidence="1">The sequence shown here is derived from an EMBL/GenBank/DDBJ whole genome shotgun (WGS) entry which is preliminary data.</text>
</comment>